<dbReference type="EMBL" id="CP006852">
    <property type="protein sequence ID" value="AHC35224.1"/>
    <property type="molecule type" value="Genomic_DNA"/>
</dbReference>
<name>A0ACA7P5Y2_9PSED</name>
<organism evidence="1 2">
    <name type="scientific">Pseudomonas gorinensis</name>
    <dbReference type="NCBI Taxonomy" id="3240790"/>
    <lineage>
        <taxon>Bacteria</taxon>
        <taxon>Pseudomonadati</taxon>
        <taxon>Pseudomonadota</taxon>
        <taxon>Gammaproteobacteria</taxon>
        <taxon>Pseudomonadales</taxon>
        <taxon>Pseudomonadaceae</taxon>
        <taxon>Pseudomonas</taxon>
    </lineage>
</organism>
<accession>A0ACA7P5Y2</accession>
<protein>
    <submittedName>
        <fullName evidence="1">Uncharacterized protein</fullName>
    </submittedName>
</protein>
<gene>
    <name evidence="1" type="ORF">U771_13510</name>
</gene>
<dbReference type="Proteomes" id="UP000018725">
    <property type="component" value="Chromosome"/>
</dbReference>
<evidence type="ECO:0000313" key="1">
    <source>
        <dbReference type="EMBL" id="AHC35224.1"/>
    </source>
</evidence>
<sequence length="38" mass="4454">MPTKSGAIQFDIYEDKVCCIELLFNILDQFVSLQWECI</sequence>
<reference evidence="1 2" key="1">
    <citation type="journal article" date="2014" name="Genome Announc.">
        <title>Complete Genome Sequence of Pseudomonas sp. Strain TKP, Isolated from a gamma-Hexachlorocyclohexane-Degrading Mixed Culture.</title>
        <authorList>
            <person name="Ohtsubo Y."/>
            <person name="Kishida K."/>
            <person name="Sato T."/>
            <person name="Tabata M."/>
            <person name="Kawasumi T."/>
            <person name="Ogura Y."/>
            <person name="Hayashi T."/>
            <person name="Tsuda M."/>
            <person name="Nagata Y."/>
        </authorList>
    </citation>
    <scope>NUCLEOTIDE SEQUENCE [LARGE SCALE GENOMIC DNA]</scope>
    <source>
        <strain evidence="1 2">TKP</strain>
    </source>
</reference>
<keyword evidence="2" id="KW-1185">Reference proteome</keyword>
<proteinExistence type="predicted"/>
<evidence type="ECO:0000313" key="2">
    <source>
        <dbReference type="Proteomes" id="UP000018725"/>
    </source>
</evidence>